<evidence type="ECO:0000256" key="1">
    <source>
        <dbReference type="ARBA" id="ARBA00022741"/>
    </source>
</evidence>
<proteinExistence type="predicted"/>
<name>A0A7R8WTQ0_9CRUS</name>
<dbReference type="PANTHER" id="PTHR33540">
    <property type="entry name" value="TRNA THREONYLCARBAMOYLADENOSINE BIOSYNTHESIS PROTEIN TSAE"/>
    <property type="match status" value="1"/>
</dbReference>
<dbReference type="GO" id="GO:0005524">
    <property type="term" value="F:ATP binding"/>
    <property type="evidence" value="ECO:0007669"/>
    <property type="project" value="UniProtKB-KW"/>
</dbReference>
<dbReference type="Pfam" id="PF01636">
    <property type="entry name" value="APH"/>
    <property type="match status" value="1"/>
</dbReference>
<evidence type="ECO:0000256" key="2">
    <source>
        <dbReference type="ARBA" id="ARBA00022840"/>
    </source>
</evidence>
<organism evidence="4">
    <name type="scientific">Cyprideis torosa</name>
    <dbReference type="NCBI Taxonomy" id="163714"/>
    <lineage>
        <taxon>Eukaryota</taxon>
        <taxon>Metazoa</taxon>
        <taxon>Ecdysozoa</taxon>
        <taxon>Arthropoda</taxon>
        <taxon>Crustacea</taxon>
        <taxon>Oligostraca</taxon>
        <taxon>Ostracoda</taxon>
        <taxon>Podocopa</taxon>
        <taxon>Podocopida</taxon>
        <taxon>Cytherocopina</taxon>
        <taxon>Cytheroidea</taxon>
        <taxon>Cytherideidae</taxon>
        <taxon>Cyprideis</taxon>
    </lineage>
</organism>
<sequence>MEPADSRLIQLTQWARSLPGLADSHLTVASADASFRRYFRMSHGSQHYILMDAPPGQEDITPFIDVTRRLEKAGLPVPHIHAMAVEQGFLMLTDFGDRSLLSCLTSQTVEHWYQQTLDLLIPLQTASTRDLPRYDDPMLQREMALFSDWFLKQHLNIDLSAIELQSLEQVFDILSHSAREQPQVFVHRDYHSRNLMIVNGKTLGIIDYQDAVLGPVTYDAVSLLRDCYIAWPLSQTHAFALSFKQKLDTVHRLPNCSDTQFLRWFDLMGCQRHLKAIGIFARLNHRDGKPGYLGDIPRTLGYVLQVAKQHEDLSALAELIARHRLMERMTT</sequence>
<dbReference type="InterPro" id="IPR011009">
    <property type="entry name" value="Kinase-like_dom_sf"/>
</dbReference>
<gene>
    <name evidence="4" type="ORF">CTOB1V02_LOCUS15699</name>
</gene>
<dbReference type="EMBL" id="OB693151">
    <property type="protein sequence ID" value="CAD7237884.1"/>
    <property type="molecule type" value="Genomic_DNA"/>
</dbReference>
<evidence type="ECO:0000259" key="3">
    <source>
        <dbReference type="Pfam" id="PF01636"/>
    </source>
</evidence>
<dbReference type="AlphaFoldDB" id="A0A7R8WTQ0"/>
<dbReference type="PANTHER" id="PTHR33540:SF1">
    <property type="entry name" value="N-ACETYLMURAMATE_N-ACETYLGLUCOSAMINE KINASE"/>
    <property type="match status" value="1"/>
</dbReference>
<keyword evidence="1" id="KW-0547">Nucleotide-binding</keyword>
<dbReference type="InterPro" id="IPR002575">
    <property type="entry name" value="Aminoglycoside_PTrfase"/>
</dbReference>
<accession>A0A7R8WTQ0</accession>
<reference evidence="4" key="1">
    <citation type="submission" date="2020-11" db="EMBL/GenBank/DDBJ databases">
        <authorList>
            <person name="Tran Van P."/>
        </authorList>
    </citation>
    <scope>NUCLEOTIDE SEQUENCE</scope>
</reference>
<dbReference type="Gene3D" id="3.30.200.20">
    <property type="entry name" value="Phosphorylase Kinase, domain 1"/>
    <property type="match status" value="1"/>
</dbReference>
<feature type="domain" description="Aminoglycoside phosphotransferase" evidence="3">
    <location>
        <begin position="26"/>
        <end position="238"/>
    </location>
</feature>
<dbReference type="SUPFAM" id="SSF56112">
    <property type="entry name" value="Protein kinase-like (PK-like)"/>
    <property type="match status" value="1"/>
</dbReference>
<protein>
    <recommendedName>
        <fullName evidence="3">Aminoglycoside phosphotransferase domain-containing protein</fullName>
    </recommendedName>
</protein>
<dbReference type="Gene3D" id="3.90.1200.10">
    <property type="match status" value="1"/>
</dbReference>
<evidence type="ECO:0000313" key="4">
    <source>
        <dbReference type="EMBL" id="CAD7237884.1"/>
    </source>
</evidence>
<dbReference type="OrthoDB" id="8300194at2759"/>
<keyword evidence="2" id="KW-0067">ATP-binding</keyword>